<organism evidence="1 2">
    <name type="scientific">Paraliobacillus ryukyuensis</name>
    <dbReference type="NCBI Taxonomy" id="200904"/>
    <lineage>
        <taxon>Bacteria</taxon>
        <taxon>Bacillati</taxon>
        <taxon>Bacillota</taxon>
        <taxon>Bacilli</taxon>
        <taxon>Bacillales</taxon>
        <taxon>Bacillaceae</taxon>
        <taxon>Paraliobacillus</taxon>
    </lineage>
</organism>
<dbReference type="EMBL" id="QNRI01000002">
    <property type="protein sequence ID" value="RBP00362.1"/>
    <property type="molecule type" value="Genomic_DNA"/>
</dbReference>
<protein>
    <submittedName>
        <fullName evidence="1">Uncharacterized protein</fullName>
    </submittedName>
</protein>
<reference evidence="1 2" key="1">
    <citation type="submission" date="2018-06" db="EMBL/GenBank/DDBJ databases">
        <title>Genomic Encyclopedia of Type Strains, Phase IV (KMG-IV): sequencing the most valuable type-strain genomes for metagenomic binning, comparative biology and taxonomic classification.</title>
        <authorList>
            <person name="Goeker M."/>
        </authorList>
    </citation>
    <scope>NUCLEOTIDE SEQUENCE [LARGE SCALE GENOMIC DNA]</scope>
    <source>
        <strain evidence="1 2">DSM 15140</strain>
    </source>
</reference>
<proteinExistence type="predicted"/>
<comment type="caution">
    <text evidence="1">The sequence shown here is derived from an EMBL/GenBank/DDBJ whole genome shotgun (WGS) entry which is preliminary data.</text>
</comment>
<evidence type="ECO:0000313" key="2">
    <source>
        <dbReference type="Proteomes" id="UP000252254"/>
    </source>
</evidence>
<gene>
    <name evidence="1" type="ORF">DES48_102123</name>
</gene>
<dbReference type="Proteomes" id="UP000252254">
    <property type="component" value="Unassembled WGS sequence"/>
</dbReference>
<keyword evidence="2" id="KW-1185">Reference proteome</keyword>
<dbReference type="AlphaFoldDB" id="A0A366EDA7"/>
<sequence length="55" mass="6597">MILNKKLGIYDDFYQKLVDYTDLNQYYLIIIHILYRKLLLIILANKWLYLSEGGG</sequence>
<evidence type="ECO:0000313" key="1">
    <source>
        <dbReference type="EMBL" id="RBP00362.1"/>
    </source>
</evidence>
<accession>A0A366EDA7</accession>
<dbReference type="STRING" id="200904.GCA_900168775_00399"/>
<name>A0A366EDA7_9BACI</name>